<dbReference type="EMBL" id="FQZD01000012">
    <property type="protein sequence ID" value="SHJ11872.1"/>
    <property type="molecule type" value="Genomic_DNA"/>
</dbReference>
<dbReference type="Pfam" id="PF05272">
    <property type="entry name" value="VapE-like_dom"/>
    <property type="match status" value="1"/>
</dbReference>
<dbReference type="PANTHER" id="PTHR34985">
    <property type="entry name" value="SLR0554 PROTEIN"/>
    <property type="match status" value="1"/>
</dbReference>
<protein>
    <submittedName>
        <fullName evidence="2">Virulence-associated protein E</fullName>
    </submittedName>
</protein>
<accession>A0A1M6GPN8</accession>
<keyword evidence="3" id="KW-1185">Reference proteome</keyword>
<dbReference type="RefSeq" id="WP_149734544.1">
    <property type="nucleotide sequence ID" value="NZ_FQZD01000012.1"/>
</dbReference>
<gene>
    <name evidence="2" type="ORF">SAMN02745170_01775</name>
</gene>
<dbReference type="PANTHER" id="PTHR34985:SF1">
    <property type="entry name" value="SLR0554 PROTEIN"/>
    <property type="match status" value="1"/>
</dbReference>
<evidence type="ECO:0000313" key="3">
    <source>
        <dbReference type="Proteomes" id="UP000322917"/>
    </source>
</evidence>
<dbReference type="Proteomes" id="UP000322917">
    <property type="component" value="Unassembled WGS sequence"/>
</dbReference>
<evidence type="ECO:0000259" key="1">
    <source>
        <dbReference type="Pfam" id="PF05272"/>
    </source>
</evidence>
<sequence>MKIRLSTGNSRTDKRWNLAEMELDEFRDRISATRRTAETVEQYKKLSKARQDDIKDVGGFVLGTLKGGRRKKDCVLTRSGLCLDMDYALPDIIEQIEMFCSFKCWLYSTHKHTPEKPRLRLIIPLAREVSPDEYSAVARKVADEIGIELFDDTTYEPSRLMYWPSTSADGEFVFREVDGELLDPDEVLAKYTDWRNSALWPVSKRQQTVVQREVKKQADPLEKQGAVGAFCRAYSVTDAMDTFLADVYRKSAMPGRYDYIPADSQAGVVIYEDKYAYSHHATDPACGKLMNAFDAVRIHKFGELDAKADEDADPAKMPSFKAMQEFAVADERVKVRLAKERENLALDEFNEVDNENWQTVLELDKQGKVKDTLSNIANIIRFDPNLRPIVYNEFKSMVDVIGELPWKQVRPGWGDADLACAKVYFERVYGIWSPAKFKDALLAVVSAERPFHPIKKYFETLEWDGTERIDTLLIDYLGAEDTAFVRAVTRKTLCAAVARVYEPGIKFDSILVLNGPQGVGKSTLFALLGRQWYSDSLSISDMKDKTAAEKLQGYWILELGELAGIKKVDVETVKSFISRTDDKFRQSYGVNVESHPRTNIIVGSTNSESGFLRDITGNRRFWPVHVTGNSKFRAWELTEVDQVWAEAIVKYHAGEELFLKGDVVAEAYVQQQQAMEADDREGIIVDYLEVLLPEGWDGMDLYQRRTFLGGNEFGGSAMTGTVRRDKVCVMEIWCECFAKERQNLKRSDSYEIEGILTRIGGWKKLTANKSGKVRYPLYGPQKTFVREG</sequence>
<proteinExistence type="predicted"/>
<organism evidence="2 3">
    <name type="scientific">Propionispora hippei DSM 15287</name>
    <dbReference type="NCBI Taxonomy" id="1123003"/>
    <lineage>
        <taxon>Bacteria</taxon>
        <taxon>Bacillati</taxon>
        <taxon>Bacillota</taxon>
        <taxon>Negativicutes</taxon>
        <taxon>Selenomonadales</taxon>
        <taxon>Sporomusaceae</taxon>
        <taxon>Propionispora</taxon>
    </lineage>
</organism>
<feature type="domain" description="Virulence-associated protein E-like" evidence="1">
    <location>
        <begin position="459"/>
        <end position="675"/>
    </location>
</feature>
<name>A0A1M6GPN8_9FIRM</name>
<dbReference type="InterPro" id="IPR007936">
    <property type="entry name" value="VapE-like_dom"/>
</dbReference>
<dbReference type="OrthoDB" id="9763644at2"/>
<evidence type="ECO:0000313" key="2">
    <source>
        <dbReference type="EMBL" id="SHJ11872.1"/>
    </source>
</evidence>
<reference evidence="2 3" key="1">
    <citation type="submission" date="2016-11" db="EMBL/GenBank/DDBJ databases">
        <authorList>
            <person name="Varghese N."/>
            <person name="Submissions S."/>
        </authorList>
    </citation>
    <scope>NUCLEOTIDE SEQUENCE [LARGE SCALE GENOMIC DNA]</scope>
    <source>
        <strain evidence="2 3">DSM 15287</strain>
    </source>
</reference>
<dbReference type="AlphaFoldDB" id="A0A1M6GPN8"/>